<keyword evidence="4" id="KW-1185">Reference proteome</keyword>
<evidence type="ECO:0000313" key="3">
    <source>
        <dbReference type="EMBL" id="OAE98049.1"/>
    </source>
</evidence>
<dbReference type="RefSeq" id="WP_063708688.1">
    <property type="nucleotide sequence ID" value="NZ_LUUB01000123.1"/>
</dbReference>
<name>A0A176Y6S2_9BRAD</name>
<keyword evidence="2" id="KW-1133">Transmembrane helix</keyword>
<evidence type="ECO:0000313" key="4">
    <source>
        <dbReference type="Proteomes" id="UP000076959"/>
    </source>
</evidence>
<dbReference type="EMBL" id="LUUB01000123">
    <property type="protein sequence ID" value="OAE98049.1"/>
    <property type="molecule type" value="Genomic_DNA"/>
</dbReference>
<keyword evidence="2" id="KW-0472">Membrane</keyword>
<protein>
    <submittedName>
        <fullName evidence="3">Uncharacterized protein</fullName>
    </submittedName>
</protein>
<proteinExistence type="predicted"/>
<feature type="transmembrane region" description="Helical" evidence="2">
    <location>
        <begin position="46"/>
        <end position="67"/>
    </location>
</feature>
<reference evidence="3 4" key="1">
    <citation type="submission" date="2016-03" db="EMBL/GenBank/DDBJ databases">
        <title>Draft Genome Sequence of the Strain BR 10245 (Bradyrhizobium sp.) isolated from nodules of Centrolobium paraense.</title>
        <authorList>
            <person name="Simoes-Araujo J.L.Sr."/>
            <person name="Barauna A.C."/>
            <person name="Silva K."/>
            <person name="Zilli J.E."/>
        </authorList>
    </citation>
    <scope>NUCLEOTIDE SEQUENCE [LARGE SCALE GENOMIC DNA]</scope>
    <source>
        <strain evidence="3 4">BR 10245</strain>
    </source>
</reference>
<comment type="caution">
    <text evidence="3">The sequence shown here is derived from an EMBL/GenBank/DDBJ whole genome shotgun (WGS) entry which is preliminary data.</text>
</comment>
<gene>
    <name evidence="3" type="ORF">AYJ54_04740</name>
</gene>
<feature type="compositionally biased region" description="Basic and acidic residues" evidence="1">
    <location>
        <begin position="1"/>
        <end position="11"/>
    </location>
</feature>
<dbReference type="STRING" id="1505087.AYJ54_04740"/>
<evidence type="ECO:0000256" key="2">
    <source>
        <dbReference type="SAM" id="Phobius"/>
    </source>
</evidence>
<keyword evidence="2" id="KW-0812">Transmembrane</keyword>
<evidence type="ECO:0000256" key="1">
    <source>
        <dbReference type="SAM" id="MobiDB-lite"/>
    </source>
</evidence>
<feature type="region of interest" description="Disordered" evidence="1">
    <location>
        <begin position="1"/>
        <end position="28"/>
    </location>
</feature>
<sequence>MRKIKSGENRFGRLMTDTSDANKERNREIARNEEAKQVTGSIRVSTWAVAVVVIGGGILFTLGWLALRS</sequence>
<accession>A0A176Y6S2</accession>
<dbReference type="AlphaFoldDB" id="A0A176Y6S2"/>
<dbReference type="Proteomes" id="UP000076959">
    <property type="component" value="Unassembled WGS sequence"/>
</dbReference>
<organism evidence="3 4">
    <name type="scientific">Bradyrhizobium centrolobii</name>
    <dbReference type="NCBI Taxonomy" id="1505087"/>
    <lineage>
        <taxon>Bacteria</taxon>
        <taxon>Pseudomonadati</taxon>
        <taxon>Pseudomonadota</taxon>
        <taxon>Alphaproteobacteria</taxon>
        <taxon>Hyphomicrobiales</taxon>
        <taxon>Nitrobacteraceae</taxon>
        <taxon>Bradyrhizobium</taxon>
    </lineage>
</organism>